<evidence type="ECO:0008006" key="5">
    <source>
        <dbReference type="Google" id="ProtNLM"/>
    </source>
</evidence>
<keyword evidence="1" id="KW-0175">Coiled coil</keyword>
<gene>
    <name evidence="3" type="ORF">PTZ04_21430</name>
</gene>
<organism evidence="3 4">
    <name type="scientific">Eubacterium limosum</name>
    <dbReference type="NCBI Taxonomy" id="1736"/>
    <lineage>
        <taxon>Bacteria</taxon>
        <taxon>Bacillati</taxon>
        <taxon>Bacillota</taxon>
        <taxon>Clostridia</taxon>
        <taxon>Eubacteriales</taxon>
        <taxon>Eubacteriaceae</taxon>
        <taxon>Eubacterium</taxon>
    </lineage>
</organism>
<dbReference type="PROSITE" id="PS51257">
    <property type="entry name" value="PROKAR_LIPOPROTEIN"/>
    <property type="match status" value="1"/>
</dbReference>
<proteinExistence type="predicted"/>
<feature type="coiled-coil region" evidence="1">
    <location>
        <begin position="68"/>
        <end position="95"/>
    </location>
</feature>
<evidence type="ECO:0000256" key="2">
    <source>
        <dbReference type="SAM" id="MobiDB-lite"/>
    </source>
</evidence>
<dbReference type="RefSeq" id="WP_270508080.1">
    <property type="nucleotide sequence ID" value="NZ_JAQDDJ010000014.1"/>
</dbReference>
<keyword evidence="4" id="KW-1185">Reference proteome</keyword>
<dbReference type="Proteomes" id="UP001215087">
    <property type="component" value="Unassembled WGS sequence"/>
</dbReference>
<feature type="region of interest" description="Disordered" evidence="2">
    <location>
        <begin position="96"/>
        <end position="115"/>
    </location>
</feature>
<evidence type="ECO:0000313" key="3">
    <source>
        <dbReference type="EMBL" id="MDE1472828.1"/>
    </source>
</evidence>
<protein>
    <recommendedName>
        <fullName evidence="5">Lipoprotein</fullName>
    </recommendedName>
</protein>
<evidence type="ECO:0000313" key="4">
    <source>
        <dbReference type="Proteomes" id="UP001215087"/>
    </source>
</evidence>
<dbReference type="EMBL" id="JAQSVD010000021">
    <property type="protein sequence ID" value="MDE1472828.1"/>
    <property type="molecule type" value="Genomic_DNA"/>
</dbReference>
<sequence>MKRIAIGVFVFILAAVLLVGCGISEQEKKERAEQKELYGQYVAILDSGKTYEELSDTEKSTIDPILKNGLLKDEERYLKKNLENYEEKLSKMKDSKLISDQKNRPAPTAVQTTPTTEIQKTDSVDTAKAPDNDSLMAYGQTVLEDNTQDIKFSRKIEDWNFTSTGLKYKISTYVTTNEGKEKCEIIITFDDDNYSTYVLNSLNIGNKEIV</sequence>
<evidence type="ECO:0000256" key="1">
    <source>
        <dbReference type="SAM" id="Coils"/>
    </source>
</evidence>
<feature type="compositionally biased region" description="Low complexity" evidence="2">
    <location>
        <begin position="105"/>
        <end position="115"/>
    </location>
</feature>
<comment type="caution">
    <text evidence="3">The sequence shown here is derived from an EMBL/GenBank/DDBJ whole genome shotgun (WGS) entry which is preliminary data.</text>
</comment>
<name>A0ABT5UV55_EUBLI</name>
<accession>A0ABT5UV55</accession>
<reference evidence="3 4" key="1">
    <citation type="submission" date="2023-02" db="EMBL/GenBank/DDBJ databases">
        <title>Comparative genome analysis of Eubacterium limosum species.</title>
        <authorList>
            <person name="Bak J.E."/>
        </authorList>
    </citation>
    <scope>NUCLEOTIDE SEQUENCE [LARGE SCALE GENOMIC DNA]</scope>
    <source>
        <strain evidence="3 4">KGMB01548</strain>
    </source>
</reference>